<keyword evidence="12 25" id="KW-0067">ATP-binding</keyword>
<feature type="binding site" evidence="22">
    <location>
        <position position="972"/>
    </location>
    <ligand>
        <name>Ca(2+)</name>
        <dbReference type="ChEBI" id="CHEBI:29108"/>
        <label>2</label>
    </ligand>
</feature>
<comment type="catalytic activity">
    <reaction evidence="18">
        <text>L-threonyl-[protein] + ATP = O-phospho-L-threonyl-[protein] + ADP + H(+)</text>
        <dbReference type="Rhea" id="RHEA:46608"/>
        <dbReference type="Rhea" id="RHEA-COMP:11060"/>
        <dbReference type="Rhea" id="RHEA-COMP:11605"/>
        <dbReference type="ChEBI" id="CHEBI:15378"/>
        <dbReference type="ChEBI" id="CHEBI:30013"/>
        <dbReference type="ChEBI" id="CHEBI:30616"/>
        <dbReference type="ChEBI" id="CHEBI:61977"/>
        <dbReference type="ChEBI" id="CHEBI:456216"/>
        <dbReference type="EC" id="2.7.11.25"/>
    </reaction>
</comment>
<comment type="similarity">
    <text evidence="3">Belongs to the protein kinase superfamily. STE Ser/Thr protein kinase family. MAP kinase kinase kinase subfamily.</text>
</comment>
<dbReference type="InterPro" id="IPR029000">
    <property type="entry name" value="Cyclophilin-like_dom_sf"/>
</dbReference>
<keyword evidence="14 22" id="KW-0408">Iron</keyword>
<organism evidence="30 31">
    <name type="scientific">Malus domestica</name>
    <name type="common">Apple</name>
    <name type="synonym">Pyrus malus</name>
    <dbReference type="NCBI Taxonomy" id="3750"/>
    <lineage>
        <taxon>Eukaryota</taxon>
        <taxon>Viridiplantae</taxon>
        <taxon>Streptophyta</taxon>
        <taxon>Embryophyta</taxon>
        <taxon>Tracheophyta</taxon>
        <taxon>Spermatophyta</taxon>
        <taxon>Magnoliopsida</taxon>
        <taxon>eudicotyledons</taxon>
        <taxon>Gunneridae</taxon>
        <taxon>Pentapetalae</taxon>
        <taxon>rosids</taxon>
        <taxon>fabids</taxon>
        <taxon>Rosales</taxon>
        <taxon>Rosaceae</taxon>
        <taxon>Amygdaloideae</taxon>
        <taxon>Maleae</taxon>
        <taxon>Malus</taxon>
    </lineage>
</organism>
<dbReference type="STRING" id="3750.A0A498I080"/>
<dbReference type="InterPro" id="IPR019793">
    <property type="entry name" value="Peroxidases_heam-ligand_BS"/>
</dbReference>
<sequence length="1151" mass="126175">MVSTMGWLSNITFSSSSSSSASSSSPFRSANGESPKKKTSDDGRGWIFRSRRKLTRQRKQLLICTGGGDQDGGGGAVNSHKCSGSSSSLPETTSAAGTPQPLPLPELSADSRWKESVFGGREARKNNENCFESRSRSTRRNQGRNGLESYHTDFGLEVPNRIWSAPASPFSSPTFSPHSPSAGDLLPHLVPVGNQGWSAPEMPTCDMTSALPPPSLSEYSTQSNDNSPIQSPSNRSPCRNVKIPPGSTSPLPPRLSIEVSTARREVNGYAEVHPLPLPPGASLSLPSPHAILTPKPESQPVKGQWRKGKLIGRGTFGSVYVATNRETGALCAMKEVELFPEDPKSAECIKQLQQEIKVLSQLKHPNIVQYYGSEIVSNVLHACLGIQAHVCPLELPKTNHTILSYMQVDDRFYIYLEFVHPGSIDKYVHEHCGAITEAVVRNFTRHILSGLAYLHSKKTIHRDIKGANLLVDSYGVVKLADFGMAKHLSGHVGNLSLKGSPYWMAPELMQAEMHKDSSSDLALAVDIWSLGCTIIEMFTGKPPWSEYEGAAAMFKVMKDAPPIPETLSPEGKDFLCCCFQRNPAERPTAAMLLEHRFLKNSQQQDVPPGTQASNGMNYADKSHSPIELERKFDQSLMIPAIIGSQSICNSNTTSLLQMLCVVPTAMLKHIAFSDDWWKGNDSCLSAHSSAEKRLLTYMEPPPAQAIDASTKNFEIEEDEQDKKMDHKLSFLNTLLCLLFLSPNLMFCQLDFKFYDSTCPNLTKIVQSGVWSAIANDTRIAASLLRLHFHDCFVNGCDASLLLDDTSGFKGEKNAAPNKNSARGFEVIDTIKSKVEEACPSTVSCTDIITLVSRAAVYFSGGPYWPVPLGRRDGTTASEDAANKQLPSPFEPLGNITAKFTAKGLDLKDVVVLSGAHTIGFAQCFTFKTRLFNFDDSGKPDPTLDTSRLQNLQSVCPNQADSDTNLVPFDPVTSAKFDNIYYKTLVNNSGLLQSDQVLMGDNRTASMVLSYSKFPFLFNNDFGASMVKMANLGVLTGSNGEIRKNCRVVNKKPRCYLDITIGGELEGRVVVELYNDIVPKTAENFRALCTGERGIGPHTNAPLHYKVVCFHHVIRGFMIQGGDISVGNGSRGELIYGLKFEDENFDIKHERK</sequence>
<feature type="binding site" evidence="22">
    <location>
        <position position="797"/>
    </location>
    <ligand>
        <name>Ca(2+)</name>
        <dbReference type="ChEBI" id="CHEBI:29108"/>
        <label>1</label>
    </ligand>
</feature>
<dbReference type="Gene3D" id="1.10.420.10">
    <property type="entry name" value="Peroxidase, domain 2"/>
    <property type="match status" value="1"/>
</dbReference>
<accession>A0A498I080</accession>
<evidence type="ECO:0000259" key="28">
    <source>
        <dbReference type="PROSITE" id="PS50072"/>
    </source>
</evidence>
<dbReference type="InterPro" id="IPR000719">
    <property type="entry name" value="Prot_kinase_dom"/>
</dbReference>
<keyword evidence="16" id="KW-0325">Glycoprotein</keyword>
<dbReference type="FunFam" id="1.10.520.10:FF:000001">
    <property type="entry name" value="Peroxidase"/>
    <property type="match status" value="1"/>
</dbReference>
<dbReference type="Gene3D" id="1.10.510.10">
    <property type="entry name" value="Transferase(Phosphotransferase) domain 1"/>
    <property type="match status" value="1"/>
</dbReference>
<comment type="cofactor">
    <cofactor evidence="22">
        <name>heme b</name>
        <dbReference type="ChEBI" id="CHEBI:60344"/>
    </cofactor>
    <text evidence="22">Binds 1 heme b (iron(II)-protoporphyrin IX) group per subunit.</text>
</comment>
<feature type="disulfide bond" evidence="24">
    <location>
        <begin position="758"/>
        <end position="838"/>
    </location>
</feature>
<feature type="binding site" evidence="22">
    <location>
        <position position="790"/>
    </location>
    <ligand>
        <name>Ca(2+)</name>
        <dbReference type="ChEBI" id="CHEBI:29108"/>
        <label>1</label>
    </ligand>
</feature>
<feature type="region of interest" description="Disordered" evidence="26">
    <location>
        <begin position="127"/>
        <end position="151"/>
    </location>
</feature>
<dbReference type="PANTHER" id="PTHR48016">
    <property type="entry name" value="MAP KINASE KINASE KINASE SSK2-RELATED-RELATED"/>
    <property type="match status" value="1"/>
</dbReference>
<reference evidence="30 31" key="1">
    <citation type="submission" date="2018-10" db="EMBL/GenBank/DDBJ databases">
        <title>A high-quality apple genome assembly.</title>
        <authorList>
            <person name="Hu J."/>
        </authorList>
    </citation>
    <scope>NUCLEOTIDE SEQUENCE [LARGE SCALE GENOMIC DNA]</scope>
    <source>
        <strain evidence="31">cv. HFTH1</strain>
        <tissue evidence="30">Young leaf</tissue>
    </source>
</reference>
<dbReference type="PANTHER" id="PTHR48016:SF5">
    <property type="entry name" value="MITOGEN-ACTIVATED PROTEIN KINASE KINASE KINASE 5"/>
    <property type="match status" value="1"/>
</dbReference>
<feature type="region of interest" description="Disordered" evidence="26">
    <location>
        <begin position="65"/>
        <end position="110"/>
    </location>
</feature>
<proteinExistence type="inferred from homology"/>
<dbReference type="GO" id="GO:0006979">
    <property type="term" value="P:response to oxidative stress"/>
    <property type="evidence" value="ECO:0007669"/>
    <property type="project" value="InterPro"/>
</dbReference>
<dbReference type="Gene3D" id="3.30.200.20">
    <property type="entry name" value="Phosphorylase Kinase, domain 1"/>
    <property type="match status" value="1"/>
</dbReference>
<dbReference type="SUPFAM" id="SSF48113">
    <property type="entry name" value="Heme-dependent peroxidases"/>
    <property type="match status" value="1"/>
</dbReference>
<dbReference type="GO" id="GO:0106310">
    <property type="term" value="F:protein serine kinase activity"/>
    <property type="evidence" value="ECO:0007669"/>
    <property type="project" value="RHEA"/>
</dbReference>
<feature type="binding site" evidence="22">
    <location>
        <position position="799"/>
    </location>
    <ligand>
        <name>Ca(2+)</name>
        <dbReference type="ChEBI" id="CHEBI:29108"/>
        <label>1</label>
    </ligand>
</feature>
<feature type="active site" description="Proton acceptor" evidence="20">
    <location>
        <position position="789"/>
    </location>
</feature>
<evidence type="ECO:0000256" key="10">
    <source>
        <dbReference type="ARBA" id="ARBA00022777"/>
    </source>
</evidence>
<dbReference type="PRINTS" id="PR00461">
    <property type="entry name" value="PLPEROXIDASE"/>
</dbReference>
<feature type="compositionally biased region" description="Polar residues" evidence="26">
    <location>
        <begin position="217"/>
        <end position="237"/>
    </location>
</feature>
<dbReference type="Pfam" id="PF00141">
    <property type="entry name" value="peroxidase"/>
    <property type="match status" value="1"/>
</dbReference>
<evidence type="ECO:0000256" key="2">
    <source>
        <dbReference type="ARBA" id="ARBA00002322"/>
    </source>
</evidence>
<dbReference type="InterPro" id="IPR019794">
    <property type="entry name" value="Peroxidases_AS"/>
</dbReference>
<dbReference type="Proteomes" id="UP000290289">
    <property type="component" value="Chromosome 15"/>
</dbReference>
<dbReference type="EMBL" id="RDQH01000341">
    <property type="protein sequence ID" value="RXH75295.1"/>
    <property type="molecule type" value="Genomic_DNA"/>
</dbReference>
<dbReference type="GO" id="GO:0004709">
    <property type="term" value="F:MAP kinase kinase kinase activity"/>
    <property type="evidence" value="ECO:0007669"/>
    <property type="project" value="UniProtKB-EC"/>
</dbReference>
<evidence type="ECO:0000256" key="14">
    <source>
        <dbReference type="ARBA" id="ARBA00023004"/>
    </source>
</evidence>
<feature type="binding site" evidence="22">
    <location>
        <position position="969"/>
    </location>
    <ligand>
        <name>Ca(2+)</name>
        <dbReference type="ChEBI" id="CHEBI:29108"/>
        <label>2</label>
    </ligand>
</feature>
<evidence type="ECO:0008006" key="32">
    <source>
        <dbReference type="Google" id="ProtNLM"/>
    </source>
</evidence>
<evidence type="ECO:0000256" key="22">
    <source>
        <dbReference type="PIRSR" id="PIRSR600823-3"/>
    </source>
</evidence>
<dbReference type="PROSITE" id="PS00435">
    <property type="entry name" value="PEROXIDASE_1"/>
    <property type="match status" value="1"/>
</dbReference>
<feature type="domain" description="PPIase cyclophilin-type" evidence="28">
    <location>
        <begin position="1055"/>
        <end position="1151"/>
    </location>
</feature>
<dbReference type="PROSITE" id="PS00170">
    <property type="entry name" value="CSA_PPIASE_1"/>
    <property type="match status" value="1"/>
</dbReference>
<evidence type="ECO:0000256" key="16">
    <source>
        <dbReference type="ARBA" id="ARBA00023180"/>
    </source>
</evidence>
<feature type="region of interest" description="Disordered" evidence="26">
    <location>
        <begin position="13"/>
        <end position="51"/>
    </location>
</feature>
<evidence type="ECO:0000259" key="29">
    <source>
        <dbReference type="PROSITE" id="PS50873"/>
    </source>
</evidence>
<dbReference type="InterPro" id="IPR002130">
    <property type="entry name" value="Cyclophilin-type_PPIase_dom"/>
</dbReference>
<dbReference type="InterPro" id="IPR011009">
    <property type="entry name" value="Kinase-like_dom_sf"/>
</dbReference>
<evidence type="ECO:0000259" key="27">
    <source>
        <dbReference type="PROSITE" id="PS50011"/>
    </source>
</evidence>
<evidence type="ECO:0000313" key="31">
    <source>
        <dbReference type="Proteomes" id="UP000290289"/>
    </source>
</evidence>
<keyword evidence="7" id="KW-0808">Transferase</keyword>
<evidence type="ECO:0000256" key="7">
    <source>
        <dbReference type="ARBA" id="ARBA00022679"/>
    </source>
</evidence>
<dbReference type="Gene3D" id="2.40.100.10">
    <property type="entry name" value="Cyclophilin-like"/>
    <property type="match status" value="1"/>
</dbReference>
<feature type="binding site" evidence="22">
    <location>
        <position position="917"/>
    </location>
    <ligand>
        <name>Ca(2+)</name>
        <dbReference type="ChEBI" id="CHEBI:29108"/>
        <label>2</label>
    </ligand>
</feature>
<dbReference type="InterPro" id="IPR017441">
    <property type="entry name" value="Protein_kinase_ATP_BS"/>
</dbReference>
<dbReference type="PROSITE" id="PS50072">
    <property type="entry name" value="CSA_PPIASE_2"/>
    <property type="match status" value="1"/>
</dbReference>
<evidence type="ECO:0000256" key="12">
    <source>
        <dbReference type="ARBA" id="ARBA00022840"/>
    </source>
</evidence>
<feature type="binding site" evidence="22">
    <location>
        <position position="977"/>
    </location>
    <ligand>
        <name>Ca(2+)</name>
        <dbReference type="ChEBI" id="CHEBI:29108"/>
        <label>2</label>
    </ligand>
</feature>
<keyword evidence="17" id="KW-0376">Hydrogen peroxide</keyword>
<evidence type="ECO:0000256" key="15">
    <source>
        <dbReference type="ARBA" id="ARBA00023157"/>
    </source>
</evidence>
<dbReference type="GO" id="GO:0140825">
    <property type="term" value="F:lactoperoxidase activity"/>
    <property type="evidence" value="ECO:0007669"/>
    <property type="project" value="UniProtKB-EC"/>
</dbReference>
<feature type="binding site" evidence="22">
    <location>
        <position position="811"/>
    </location>
    <ligand>
        <name>Ca(2+)</name>
        <dbReference type="ChEBI" id="CHEBI:29108"/>
        <label>1</label>
    </ligand>
</feature>
<evidence type="ECO:0000256" key="21">
    <source>
        <dbReference type="PIRSR" id="PIRSR600823-2"/>
    </source>
</evidence>
<dbReference type="CDD" id="cd00693">
    <property type="entry name" value="secretory_peroxidase"/>
    <property type="match status" value="1"/>
</dbReference>
<dbReference type="SMART" id="SM00220">
    <property type="entry name" value="S_TKc"/>
    <property type="match status" value="1"/>
</dbReference>
<evidence type="ECO:0000313" key="30">
    <source>
        <dbReference type="EMBL" id="RXH75295.1"/>
    </source>
</evidence>
<name>A0A498I080_MALDO</name>
<dbReference type="PROSITE" id="PS50011">
    <property type="entry name" value="PROTEIN_KINASE_DOM"/>
    <property type="match status" value="1"/>
</dbReference>
<dbReference type="InterPro" id="IPR050538">
    <property type="entry name" value="MAP_kinase_kinase_kinase"/>
</dbReference>
<evidence type="ECO:0000256" key="11">
    <source>
        <dbReference type="ARBA" id="ARBA00022837"/>
    </source>
</evidence>
<dbReference type="PROSITE" id="PS00107">
    <property type="entry name" value="PROTEIN_KINASE_ATP"/>
    <property type="match status" value="1"/>
</dbReference>
<feature type="site" description="Transition state stabilizer" evidence="23">
    <location>
        <position position="785"/>
    </location>
</feature>
<keyword evidence="10" id="KW-0418">Kinase</keyword>
<feature type="compositionally biased region" description="Low complexity" evidence="26">
    <location>
        <begin position="14"/>
        <end position="25"/>
    </location>
</feature>
<dbReference type="AlphaFoldDB" id="A0A498I080"/>
<comment type="function">
    <text evidence="2">Removal of H(2)O(2), oxidation of toxic reductants, biosynthesis and degradation of lignin, suberization, auxin catabolism, response to environmental stresses such as wounding, pathogen attack and oxidative stress. These functions might be dependent on each isozyme/isoform in each plant tissue.</text>
</comment>
<evidence type="ECO:0000256" key="24">
    <source>
        <dbReference type="PIRSR" id="PIRSR600823-5"/>
    </source>
</evidence>
<dbReference type="PROSITE" id="PS00436">
    <property type="entry name" value="PEROXIDASE_2"/>
    <property type="match status" value="1"/>
</dbReference>
<evidence type="ECO:0000256" key="9">
    <source>
        <dbReference type="ARBA" id="ARBA00022741"/>
    </source>
</evidence>
<keyword evidence="6" id="KW-0349">Heme</keyword>
<dbReference type="InterPro" id="IPR002016">
    <property type="entry name" value="Haem_peroxidase"/>
</dbReference>
<dbReference type="PROSITE" id="PS50873">
    <property type="entry name" value="PEROXIDASE_4"/>
    <property type="match status" value="1"/>
</dbReference>
<dbReference type="Gene3D" id="1.10.520.10">
    <property type="match status" value="1"/>
</dbReference>
<dbReference type="Pfam" id="PF00160">
    <property type="entry name" value="Pro_isomerase"/>
    <property type="match status" value="1"/>
</dbReference>
<gene>
    <name evidence="30" type="ORF">DVH24_030016</name>
</gene>
<evidence type="ECO:0000256" key="6">
    <source>
        <dbReference type="ARBA" id="ARBA00022617"/>
    </source>
</evidence>
<dbReference type="GO" id="GO:0042744">
    <property type="term" value="P:hydrogen peroxide catabolic process"/>
    <property type="evidence" value="ECO:0007669"/>
    <property type="project" value="UniProtKB-KW"/>
</dbReference>
<feature type="binding site" evidence="21">
    <location>
        <position position="886"/>
    </location>
    <ligand>
        <name>substrate</name>
    </ligand>
</feature>
<dbReference type="InterPro" id="IPR010255">
    <property type="entry name" value="Haem_peroxidase_sf"/>
</dbReference>
<evidence type="ECO:0000256" key="25">
    <source>
        <dbReference type="PROSITE-ProRule" id="PRU10141"/>
    </source>
</evidence>
<feature type="compositionally biased region" description="Basic and acidic residues" evidence="26">
    <location>
        <begin position="34"/>
        <end position="44"/>
    </location>
</feature>
<evidence type="ECO:0000256" key="5">
    <source>
        <dbReference type="ARBA" id="ARBA00022559"/>
    </source>
</evidence>
<feature type="domain" description="Plant heme peroxidase family profile" evidence="29">
    <location>
        <begin position="748"/>
        <end position="1049"/>
    </location>
</feature>
<evidence type="ECO:0000256" key="8">
    <source>
        <dbReference type="ARBA" id="ARBA00022723"/>
    </source>
</evidence>
<feature type="binding site" description="axial binding residue" evidence="22">
    <location>
        <position position="916"/>
    </location>
    <ligand>
        <name>heme b</name>
        <dbReference type="ChEBI" id="CHEBI:60344"/>
    </ligand>
    <ligandPart>
        <name>Fe</name>
        <dbReference type="ChEBI" id="CHEBI:18248"/>
    </ligandPart>
</feature>
<dbReference type="GO" id="GO:0006457">
    <property type="term" value="P:protein folding"/>
    <property type="evidence" value="ECO:0007669"/>
    <property type="project" value="InterPro"/>
</dbReference>
<dbReference type="GO" id="GO:0003755">
    <property type="term" value="F:peptidyl-prolyl cis-trans isomerase activity"/>
    <property type="evidence" value="ECO:0007669"/>
    <property type="project" value="InterPro"/>
</dbReference>
<dbReference type="FunFam" id="1.10.420.10:FF:000001">
    <property type="entry name" value="Peroxidase"/>
    <property type="match status" value="1"/>
</dbReference>
<dbReference type="InterPro" id="IPR020892">
    <property type="entry name" value="Cyclophilin-type_PPIase_CS"/>
</dbReference>
<keyword evidence="13" id="KW-0560">Oxidoreductase</keyword>
<comment type="catalytic activity">
    <reaction evidence="19">
        <text>L-seryl-[protein] + ATP = O-phospho-L-seryl-[protein] + ADP + H(+)</text>
        <dbReference type="Rhea" id="RHEA:17989"/>
        <dbReference type="Rhea" id="RHEA-COMP:9863"/>
        <dbReference type="Rhea" id="RHEA-COMP:11604"/>
        <dbReference type="ChEBI" id="CHEBI:15378"/>
        <dbReference type="ChEBI" id="CHEBI:29999"/>
        <dbReference type="ChEBI" id="CHEBI:30616"/>
        <dbReference type="ChEBI" id="CHEBI:83421"/>
        <dbReference type="ChEBI" id="CHEBI:456216"/>
        <dbReference type="EC" id="2.7.11.25"/>
    </reaction>
</comment>
<comment type="similarity">
    <text evidence="4">Belongs to the peroxidase family. Ascorbate peroxidase subfamily.</text>
</comment>
<keyword evidence="11 22" id="KW-0106">Calcium</keyword>
<dbReference type="SUPFAM" id="SSF56112">
    <property type="entry name" value="Protein kinase-like (PK-like)"/>
    <property type="match status" value="1"/>
</dbReference>
<evidence type="ECO:0000256" key="19">
    <source>
        <dbReference type="ARBA" id="ARBA00048329"/>
    </source>
</evidence>
<dbReference type="InterPro" id="IPR033905">
    <property type="entry name" value="Secretory_peroxidase"/>
</dbReference>
<dbReference type="GO" id="GO:0046872">
    <property type="term" value="F:metal ion binding"/>
    <property type="evidence" value="ECO:0007669"/>
    <property type="project" value="UniProtKB-KW"/>
</dbReference>
<comment type="catalytic activity">
    <reaction evidence="1">
        <text>2 a phenolic donor + H2O2 = 2 a phenolic radical donor + 2 H2O</text>
        <dbReference type="Rhea" id="RHEA:56136"/>
        <dbReference type="ChEBI" id="CHEBI:15377"/>
        <dbReference type="ChEBI" id="CHEBI:16240"/>
        <dbReference type="ChEBI" id="CHEBI:139520"/>
        <dbReference type="ChEBI" id="CHEBI:139521"/>
        <dbReference type="EC" id="1.11.1.7"/>
    </reaction>
</comment>
<comment type="caution">
    <text evidence="30">The sequence shown here is derived from an EMBL/GenBank/DDBJ whole genome shotgun (WGS) entry which is preliminary data.</text>
</comment>
<dbReference type="InterPro" id="IPR000823">
    <property type="entry name" value="Peroxidase_pln"/>
</dbReference>
<feature type="region of interest" description="Disordered" evidence="26">
    <location>
        <begin position="197"/>
        <end position="254"/>
    </location>
</feature>
<protein>
    <recommendedName>
        <fullName evidence="32">Peroxidase</fullName>
    </recommendedName>
</protein>
<dbReference type="GO" id="GO:0020037">
    <property type="term" value="F:heme binding"/>
    <property type="evidence" value="ECO:0007669"/>
    <property type="project" value="InterPro"/>
</dbReference>
<feature type="disulfide bond" evidence="24">
    <location>
        <begin position="791"/>
        <end position="796"/>
    </location>
</feature>
<feature type="binding site" evidence="25">
    <location>
        <position position="334"/>
    </location>
    <ligand>
        <name>ATP</name>
        <dbReference type="ChEBI" id="CHEBI:30616"/>
    </ligand>
</feature>
<evidence type="ECO:0000256" key="23">
    <source>
        <dbReference type="PIRSR" id="PIRSR600823-4"/>
    </source>
</evidence>
<evidence type="ECO:0000256" key="3">
    <source>
        <dbReference type="ARBA" id="ARBA00006529"/>
    </source>
</evidence>
<comment type="cofactor">
    <cofactor evidence="22">
        <name>Ca(2+)</name>
        <dbReference type="ChEBI" id="CHEBI:29108"/>
    </cofactor>
    <text evidence="22">Binds 2 calcium ions per subunit.</text>
</comment>
<evidence type="ECO:0000256" key="20">
    <source>
        <dbReference type="PIRSR" id="PIRSR600823-1"/>
    </source>
</evidence>
<feature type="binding site" evidence="22">
    <location>
        <position position="793"/>
    </location>
    <ligand>
        <name>Ca(2+)</name>
        <dbReference type="ChEBI" id="CHEBI:29108"/>
        <label>1</label>
    </ligand>
</feature>
<dbReference type="PRINTS" id="PR00458">
    <property type="entry name" value="PEROXIDASE"/>
</dbReference>
<keyword evidence="5" id="KW-0575">Peroxidase</keyword>
<feature type="binding site" evidence="22">
    <location>
        <position position="795"/>
    </location>
    <ligand>
        <name>Ca(2+)</name>
        <dbReference type="ChEBI" id="CHEBI:29108"/>
        <label>1</label>
    </ligand>
</feature>
<evidence type="ECO:0000256" key="4">
    <source>
        <dbReference type="ARBA" id="ARBA00006873"/>
    </source>
</evidence>
<evidence type="ECO:0000256" key="13">
    <source>
        <dbReference type="ARBA" id="ARBA00023002"/>
    </source>
</evidence>
<feature type="compositionally biased region" description="Gly residues" evidence="26">
    <location>
        <begin position="65"/>
        <end position="76"/>
    </location>
</feature>
<keyword evidence="9 25" id="KW-0547">Nucleotide-binding</keyword>
<dbReference type="GO" id="GO:0005737">
    <property type="term" value="C:cytoplasm"/>
    <property type="evidence" value="ECO:0007669"/>
    <property type="project" value="TreeGrafter"/>
</dbReference>
<dbReference type="GO" id="GO:0005524">
    <property type="term" value="F:ATP binding"/>
    <property type="evidence" value="ECO:0007669"/>
    <property type="project" value="UniProtKB-UniRule"/>
</dbReference>
<dbReference type="SUPFAM" id="SSF50891">
    <property type="entry name" value="Cyclophilin-like"/>
    <property type="match status" value="1"/>
</dbReference>
<keyword evidence="31" id="KW-1185">Reference proteome</keyword>
<keyword evidence="8 22" id="KW-0479">Metal-binding</keyword>
<evidence type="ECO:0000256" key="17">
    <source>
        <dbReference type="ARBA" id="ARBA00023324"/>
    </source>
</evidence>
<feature type="disulfide bond" evidence="24">
    <location>
        <begin position="844"/>
        <end position="1045"/>
    </location>
</feature>
<dbReference type="Pfam" id="PF00069">
    <property type="entry name" value="Pkinase"/>
    <property type="match status" value="1"/>
</dbReference>
<keyword evidence="15 24" id="KW-1015">Disulfide bond</keyword>
<feature type="disulfide bond" evidence="24">
    <location>
        <begin position="923"/>
        <end position="955"/>
    </location>
</feature>
<evidence type="ECO:0000256" key="18">
    <source>
        <dbReference type="ARBA" id="ARBA00047559"/>
    </source>
</evidence>
<evidence type="ECO:0000256" key="26">
    <source>
        <dbReference type="SAM" id="MobiDB-lite"/>
    </source>
</evidence>
<feature type="domain" description="Protein kinase" evidence="27">
    <location>
        <begin position="305"/>
        <end position="598"/>
    </location>
</feature>
<evidence type="ECO:0000256" key="1">
    <source>
        <dbReference type="ARBA" id="ARBA00000189"/>
    </source>
</evidence>